<feature type="compositionally biased region" description="Basic and acidic residues" evidence="1">
    <location>
        <begin position="396"/>
        <end position="406"/>
    </location>
</feature>
<feature type="region of interest" description="Disordered" evidence="1">
    <location>
        <begin position="1"/>
        <end position="186"/>
    </location>
</feature>
<feature type="compositionally biased region" description="Polar residues" evidence="1">
    <location>
        <begin position="411"/>
        <end position="432"/>
    </location>
</feature>
<evidence type="ECO:0000313" key="2">
    <source>
        <dbReference type="EMBL" id="KGO58916.1"/>
    </source>
</evidence>
<feature type="compositionally biased region" description="Basic and acidic residues" evidence="1">
    <location>
        <begin position="283"/>
        <end position="297"/>
    </location>
</feature>
<feature type="compositionally biased region" description="Basic and acidic residues" evidence="1">
    <location>
        <begin position="203"/>
        <end position="239"/>
    </location>
</feature>
<evidence type="ECO:0000313" key="3">
    <source>
        <dbReference type="Proteomes" id="UP000030143"/>
    </source>
</evidence>
<feature type="compositionally biased region" description="Basic and acidic residues" evidence="1">
    <location>
        <begin position="66"/>
        <end position="76"/>
    </location>
</feature>
<dbReference type="VEuPathDB" id="FungiDB:PEXP_083800"/>
<feature type="compositionally biased region" description="Basic and acidic residues" evidence="1">
    <location>
        <begin position="311"/>
        <end position="330"/>
    </location>
</feature>
<dbReference type="RefSeq" id="XP_016600257.1">
    <property type="nucleotide sequence ID" value="XM_016746541.1"/>
</dbReference>
<dbReference type="AlphaFoldDB" id="A0A0A2JVQ3"/>
<dbReference type="PhylomeDB" id="A0A0A2JVQ3"/>
<feature type="compositionally biased region" description="Basic and acidic residues" evidence="1">
    <location>
        <begin position="113"/>
        <end position="138"/>
    </location>
</feature>
<gene>
    <name evidence="2" type="ORF">PEX2_092710</name>
</gene>
<evidence type="ECO:0000256" key="1">
    <source>
        <dbReference type="SAM" id="MobiDB-lite"/>
    </source>
</evidence>
<feature type="compositionally biased region" description="Basic residues" evidence="1">
    <location>
        <begin position="77"/>
        <end position="87"/>
    </location>
</feature>
<organism evidence="2 3">
    <name type="scientific">Penicillium expansum</name>
    <name type="common">Blue mold rot fungus</name>
    <dbReference type="NCBI Taxonomy" id="27334"/>
    <lineage>
        <taxon>Eukaryota</taxon>
        <taxon>Fungi</taxon>
        <taxon>Dikarya</taxon>
        <taxon>Ascomycota</taxon>
        <taxon>Pezizomycotina</taxon>
        <taxon>Eurotiomycetes</taxon>
        <taxon>Eurotiomycetidae</taxon>
        <taxon>Eurotiales</taxon>
        <taxon>Aspergillaceae</taxon>
        <taxon>Penicillium</taxon>
    </lineage>
</organism>
<dbReference type="OrthoDB" id="2402960at2759"/>
<accession>A0A0A2JVQ3</accession>
<dbReference type="STRING" id="27334.A0A0A2JVQ3"/>
<feature type="compositionally biased region" description="Basic and acidic residues" evidence="1">
    <location>
        <begin position="357"/>
        <end position="388"/>
    </location>
</feature>
<protein>
    <submittedName>
        <fullName evidence="2">Uncharacterized protein</fullName>
    </submittedName>
</protein>
<dbReference type="HOGENOM" id="CLU_043406_0_0_1"/>
<feature type="compositionally biased region" description="Basic and acidic residues" evidence="1">
    <location>
        <begin position="249"/>
        <end position="264"/>
    </location>
</feature>
<dbReference type="Proteomes" id="UP000030143">
    <property type="component" value="Unassembled WGS sequence"/>
</dbReference>
<keyword evidence="3" id="KW-1185">Reference proteome</keyword>
<dbReference type="EMBL" id="JQFZ01000110">
    <property type="protein sequence ID" value="KGO58916.1"/>
    <property type="molecule type" value="Genomic_DNA"/>
</dbReference>
<name>A0A0A2JVQ3_PENEN</name>
<proteinExistence type="predicted"/>
<sequence>MADPEMDQFAQTRGADDLFDDEIIPISTEQHQAQTEVATPEPESEVQEVPVPEKPTSEQPIPRGETPQRGRGGERGRGRRGRGKGGRSGRESEQKRSESSPRKKTPVNAPAADSREAGASKSKPEKSEKPVEAKEPKEQTAPAEEGNSEDLSSNGAEAQRVPAVRGDRSATGGLRKPKLTEEELSKRIAAAKENAVKKAAAHARAEADQASFMEREQEAAKKRREELAHRRVMDNEREKNRQRKLKAQTGREWDSQKREEDYDPRGGGSQFRRGMHGGVSGAVRRDFEDTRTVDAADHSGGNRGRGRGGRGGRDRGSPRTPQGDRPRKGLADSIFATESPAAPGLDDKSAFPALPEAPKKTETKKTEAKKPETKKPETKKPETKKPETKPAPTPEPKVKTETKVEPETETSPAVSKSQTAMDKLDSTFSPITGTWADQFEDE</sequence>
<dbReference type="GeneID" id="27681961"/>
<comment type="caution">
    <text evidence="2">The sequence shown here is derived from an EMBL/GenBank/DDBJ whole genome shotgun (WGS) entry which is preliminary data.</text>
</comment>
<feature type="compositionally biased region" description="Polar residues" evidence="1">
    <location>
        <begin position="27"/>
        <end position="37"/>
    </location>
</feature>
<feature type="compositionally biased region" description="Basic and acidic residues" evidence="1">
    <location>
        <begin position="88"/>
        <end position="101"/>
    </location>
</feature>
<reference evidence="2 3" key="1">
    <citation type="journal article" date="2015" name="Mol. Plant Microbe Interact.">
        <title>Genome, transcriptome, and functional analyses of Penicillium expansum provide new insights into secondary metabolism and pathogenicity.</title>
        <authorList>
            <person name="Ballester A.R."/>
            <person name="Marcet-Houben M."/>
            <person name="Levin E."/>
            <person name="Sela N."/>
            <person name="Selma-Lazaro C."/>
            <person name="Carmona L."/>
            <person name="Wisniewski M."/>
            <person name="Droby S."/>
            <person name="Gonzalez-Candelas L."/>
            <person name="Gabaldon T."/>
        </authorList>
    </citation>
    <scope>NUCLEOTIDE SEQUENCE [LARGE SCALE GENOMIC DNA]</scope>
    <source>
        <strain evidence="2 3">MD-8</strain>
    </source>
</reference>
<feature type="region of interest" description="Disordered" evidence="1">
    <location>
        <begin position="199"/>
        <end position="442"/>
    </location>
</feature>